<dbReference type="SMART" id="SM00387">
    <property type="entry name" value="HATPase_c"/>
    <property type="match status" value="1"/>
</dbReference>
<evidence type="ECO:0000256" key="9">
    <source>
        <dbReference type="SAM" id="Coils"/>
    </source>
</evidence>
<dbReference type="Gene3D" id="1.20.5.1930">
    <property type="match status" value="1"/>
</dbReference>
<keyword evidence="8" id="KW-0902">Two-component regulatory system</keyword>
<comment type="caution">
    <text evidence="11">The sequence shown here is derived from an EMBL/GenBank/DDBJ whole genome shotgun (WGS) entry which is preliminary data.</text>
</comment>
<reference evidence="11" key="1">
    <citation type="journal article" date="2021" name="Front. Microbiol.">
        <title>Comprehensive Comparative Genomics and Phenotyping of Methylobacterium Species.</title>
        <authorList>
            <person name="Alessa O."/>
            <person name="Ogura Y."/>
            <person name="Fujitani Y."/>
            <person name="Takami H."/>
            <person name="Hayashi T."/>
            <person name="Sahin N."/>
            <person name="Tani A."/>
        </authorList>
    </citation>
    <scope>NUCLEOTIDE SEQUENCE</scope>
    <source>
        <strain evidence="11">DSM 19015</strain>
    </source>
</reference>
<feature type="coiled-coil region" evidence="9">
    <location>
        <begin position="149"/>
        <end position="179"/>
    </location>
</feature>
<keyword evidence="3" id="KW-0597">Phosphoprotein</keyword>
<dbReference type="Gene3D" id="3.30.565.10">
    <property type="entry name" value="Histidine kinase-like ATPase, C-terminal domain"/>
    <property type="match status" value="1"/>
</dbReference>
<gene>
    <name evidence="11" type="ORF">OCOJLMKI_3308</name>
</gene>
<dbReference type="InterPro" id="IPR003594">
    <property type="entry name" value="HATPase_dom"/>
</dbReference>
<keyword evidence="12" id="KW-1185">Reference proteome</keyword>
<comment type="catalytic activity">
    <reaction evidence="1">
        <text>ATP + protein L-histidine = ADP + protein N-phospho-L-histidine.</text>
        <dbReference type="EC" id="2.7.13.3"/>
    </reaction>
</comment>
<evidence type="ECO:0000256" key="3">
    <source>
        <dbReference type="ARBA" id="ARBA00022553"/>
    </source>
</evidence>
<dbReference type="EMBL" id="BPQP01000053">
    <property type="protein sequence ID" value="GJD96090.1"/>
    <property type="molecule type" value="Genomic_DNA"/>
</dbReference>
<keyword evidence="9" id="KW-0175">Coiled coil</keyword>
<protein>
    <recommendedName>
        <fullName evidence="2">histidine kinase</fullName>
        <ecNumber evidence="2">2.7.13.3</ecNumber>
    </recommendedName>
</protein>
<dbReference type="EC" id="2.7.13.3" evidence="2"/>
<name>A0ABQ4S322_9HYPH</name>
<reference evidence="11" key="2">
    <citation type="submission" date="2021-08" db="EMBL/GenBank/DDBJ databases">
        <authorList>
            <person name="Tani A."/>
            <person name="Ola A."/>
            <person name="Ogura Y."/>
            <person name="Katsura K."/>
            <person name="Hayashi T."/>
        </authorList>
    </citation>
    <scope>NUCLEOTIDE SEQUENCE</scope>
    <source>
        <strain evidence="11">DSM 19015</strain>
    </source>
</reference>
<dbReference type="SUPFAM" id="SSF55874">
    <property type="entry name" value="ATPase domain of HSP90 chaperone/DNA topoisomerase II/histidine kinase"/>
    <property type="match status" value="1"/>
</dbReference>
<evidence type="ECO:0000256" key="7">
    <source>
        <dbReference type="ARBA" id="ARBA00022840"/>
    </source>
</evidence>
<keyword evidence="5" id="KW-0547">Nucleotide-binding</keyword>
<evidence type="ECO:0000256" key="2">
    <source>
        <dbReference type="ARBA" id="ARBA00012438"/>
    </source>
</evidence>
<evidence type="ECO:0000256" key="1">
    <source>
        <dbReference type="ARBA" id="ARBA00000085"/>
    </source>
</evidence>
<evidence type="ECO:0000256" key="6">
    <source>
        <dbReference type="ARBA" id="ARBA00022777"/>
    </source>
</evidence>
<dbReference type="Pfam" id="PF02518">
    <property type="entry name" value="HATPase_c"/>
    <property type="match status" value="1"/>
</dbReference>
<evidence type="ECO:0000256" key="4">
    <source>
        <dbReference type="ARBA" id="ARBA00022679"/>
    </source>
</evidence>
<organism evidence="11 12">
    <name type="scientific">Methylobacterium iners</name>
    <dbReference type="NCBI Taxonomy" id="418707"/>
    <lineage>
        <taxon>Bacteria</taxon>
        <taxon>Pseudomonadati</taxon>
        <taxon>Pseudomonadota</taxon>
        <taxon>Alphaproteobacteria</taxon>
        <taxon>Hyphomicrobiales</taxon>
        <taxon>Methylobacteriaceae</taxon>
        <taxon>Methylobacterium</taxon>
    </lineage>
</organism>
<evidence type="ECO:0000313" key="11">
    <source>
        <dbReference type="EMBL" id="GJD96090.1"/>
    </source>
</evidence>
<dbReference type="Pfam" id="PF07730">
    <property type="entry name" value="HisKA_3"/>
    <property type="match status" value="1"/>
</dbReference>
<evidence type="ECO:0000256" key="5">
    <source>
        <dbReference type="ARBA" id="ARBA00022741"/>
    </source>
</evidence>
<sequence length="403" mass="44462">MEDCPTMRAVPHNWDFNALFEFVSNPILILRFDGVVEAANRSAHETLAGVEVGSVLSVLGSGDADELLRFLRRCSTTNATVPGALHFRTGDEVYERLRCHGARVQLQGFGGGPLILLHLHSDGLDRRFKILAAKLHDARMVMQERRRRVREMQALLTERERLLARLEEDAAARRSAEHERDVVLARLYRAGQDERKRLARDLHDHAGQHLVALNFGLRRLTPHLKELQARTDLEHLLKQAQDVGEALRRVTLALRPAALDEFGFVTALRHLIGEWSRFTETTTEFGVVGEEITLSTEVAITLYRLTQEALTNAAKHAGCPSLVSIVLRYSPDQITLMIDDNGSGFEADAASGKTLVAQGKLGLIGMRERLALVGGGLDIESAPGSGTSIVARVRLNGSQGNDA</sequence>
<accession>A0ABQ4S322</accession>
<evidence type="ECO:0000259" key="10">
    <source>
        <dbReference type="SMART" id="SM00387"/>
    </source>
</evidence>
<dbReference type="InterPro" id="IPR036890">
    <property type="entry name" value="HATPase_C_sf"/>
</dbReference>
<dbReference type="PANTHER" id="PTHR24421">
    <property type="entry name" value="NITRATE/NITRITE SENSOR PROTEIN NARX-RELATED"/>
    <property type="match status" value="1"/>
</dbReference>
<evidence type="ECO:0000313" key="12">
    <source>
        <dbReference type="Proteomes" id="UP001055125"/>
    </source>
</evidence>
<keyword evidence="6" id="KW-0418">Kinase</keyword>
<keyword evidence="4" id="KW-0808">Transferase</keyword>
<dbReference type="CDD" id="cd16917">
    <property type="entry name" value="HATPase_UhpB-NarQ-NarX-like"/>
    <property type="match status" value="1"/>
</dbReference>
<dbReference type="InterPro" id="IPR011712">
    <property type="entry name" value="Sig_transdc_His_kin_sub3_dim/P"/>
</dbReference>
<evidence type="ECO:0000256" key="8">
    <source>
        <dbReference type="ARBA" id="ARBA00023012"/>
    </source>
</evidence>
<keyword evidence="7" id="KW-0067">ATP-binding</keyword>
<dbReference type="PANTHER" id="PTHR24421:SF10">
    <property type="entry name" value="NITRATE_NITRITE SENSOR PROTEIN NARQ"/>
    <property type="match status" value="1"/>
</dbReference>
<dbReference type="Proteomes" id="UP001055125">
    <property type="component" value="Unassembled WGS sequence"/>
</dbReference>
<proteinExistence type="predicted"/>
<dbReference type="InterPro" id="IPR050482">
    <property type="entry name" value="Sensor_HK_TwoCompSys"/>
</dbReference>
<feature type="domain" description="Histidine kinase/HSP90-like ATPase" evidence="10">
    <location>
        <begin position="297"/>
        <end position="397"/>
    </location>
</feature>